<reference evidence="1" key="2">
    <citation type="journal article" date="2015" name="Fish Shellfish Immunol.">
        <title>Early steps in the European eel (Anguilla anguilla)-Vibrio vulnificus interaction in the gills: Role of the RtxA13 toxin.</title>
        <authorList>
            <person name="Callol A."/>
            <person name="Pajuelo D."/>
            <person name="Ebbesson L."/>
            <person name="Teles M."/>
            <person name="MacKenzie S."/>
            <person name="Amaro C."/>
        </authorList>
    </citation>
    <scope>NUCLEOTIDE SEQUENCE</scope>
</reference>
<organism evidence="1">
    <name type="scientific">Anguilla anguilla</name>
    <name type="common">European freshwater eel</name>
    <name type="synonym">Muraena anguilla</name>
    <dbReference type="NCBI Taxonomy" id="7936"/>
    <lineage>
        <taxon>Eukaryota</taxon>
        <taxon>Metazoa</taxon>
        <taxon>Chordata</taxon>
        <taxon>Craniata</taxon>
        <taxon>Vertebrata</taxon>
        <taxon>Euteleostomi</taxon>
        <taxon>Actinopterygii</taxon>
        <taxon>Neopterygii</taxon>
        <taxon>Teleostei</taxon>
        <taxon>Anguilliformes</taxon>
        <taxon>Anguillidae</taxon>
        <taxon>Anguilla</taxon>
    </lineage>
</organism>
<accession>A0A0E9PBM3</accession>
<dbReference type="AlphaFoldDB" id="A0A0E9PBM3"/>
<sequence>MCTSISRSYLQNRWRDMDLLQ</sequence>
<name>A0A0E9PBM3_ANGAN</name>
<evidence type="ECO:0000313" key="1">
    <source>
        <dbReference type="EMBL" id="JAH01919.1"/>
    </source>
</evidence>
<dbReference type="EMBL" id="GBXM01106658">
    <property type="protein sequence ID" value="JAH01919.1"/>
    <property type="molecule type" value="Transcribed_RNA"/>
</dbReference>
<protein>
    <submittedName>
        <fullName evidence="1">Uncharacterized protein</fullName>
    </submittedName>
</protein>
<proteinExistence type="predicted"/>
<reference evidence="1" key="1">
    <citation type="submission" date="2014-11" db="EMBL/GenBank/DDBJ databases">
        <authorList>
            <person name="Amaro Gonzalez C."/>
        </authorList>
    </citation>
    <scope>NUCLEOTIDE SEQUENCE</scope>
</reference>